<reference evidence="1 2" key="1">
    <citation type="submission" date="2019-08" db="EMBL/GenBank/DDBJ databases">
        <title>In-depth cultivation of the pig gut microbiome towards novel bacterial diversity and tailored functional studies.</title>
        <authorList>
            <person name="Wylensek D."/>
            <person name="Hitch T.C.A."/>
            <person name="Clavel T."/>
        </authorList>
    </citation>
    <scope>NUCLEOTIDE SEQUENCE [LARGE SCALE GENOMIC DNA]</scope>
    <source>
        <strain evidence="1 2">BBE-744-WT-12</strain>
    </source>
</reference>
<keyword evidence="1" id="KW-0808">Transferase</keyword>
<dbReference type="GO" id="GO:0016301">
    <property type="term" value="F:kinase activity"/>
    <property type="evidence" value="ECO:0007669"/>
    <property type="project" value="UniProtKB-KW"/>
</dbReference>
<name>A0A844G6E1_9BACT</name>
<keyword evidence="1" id="KW-0418">Kinase</keyword>
<comment type="caution">
    <text evidence="1">The sequence shown here is derived from an EMBL/GenBank/DDBJ whole genome shotgun (WGS) entry which is preliminary data.</text>
</comment>
<dbReference type="Pfam" id="PF13189">
    <property type="entry name" value="Cytidylate_kin2"/>
    <property type="match status" value="1"/>
</dbReference>
<proteinExistence type="predicted"/>
<dbReference type="Gene3D" id="3.40.50.300">
    <property type="entry name" value="P-loop containing nucleotide triphosphate hydrolases"/>
    <property type="match status" value="1"/>
</dbReference>
<dbReference type="RefSeq" id="WP_106052704.1">
    <property type="nucleotide sequence ID" value="NZ_CALXOB010000002.1"/>
</dbReference>
<organism evidence="1 2">
    <name type="scientific">Victivallis lenta</name>
    <dbReference type="NCBI Taxonomy" id="2606640"/>
    <lineage>
        <taxon>Bacteria</taxon>
        <taxon>Pseudomonadati</taxon>
        <taxon>Lentisphaerota</taxon>
        <taxon>Lentisphaeria</taxon>
        <taxon>Victivallales</taxon>
        <taxon>Victivallaceae</taxon>
        <taxon>Victivallis</taxon>
    </lineage>
</organism>
<evidence type="ECO:0000313" key="1">
    <source>
        <dbReference type="EMBL" id="MST98713.1"/>
    </source>
</evidence>
<dbReference type="InterPro" id="IPR027417">
    <property type="entry name" value="P-loop_NTPase"/>
</dbReference>
<accession>A0A844G6E1</accession>
<dbReference type="EMBL" id="VUNS01000022">
    <property type="protein sequence ID" value="MST98713.1"/>
    <property type="molecule type" value="Genomic_DNA"/>
</dbReference>
<dbReference type="SUPFAM" id="SSF52540">
    <property type="entry name" value="P-loop containing nucleoside triphosphate hydrolases"/>
    <property type="match status" value="1"/>
</dbReference>
<gene>
    <name evidence="1" type="ORF">FYJ85_16865</name>
</gene>
<evidence type="ECO:0000313" key="2">
    <source>
        <dbReference type="Proteomes" id="UP000435649"/>
    </source>
</evidence>
<dbReference type="AlphaFoldDB" id="A0A844G6E1"/>
<sequence>MNTRIITVSREVGSGGRTIGQRVAERLGIPCYDRELVAKIARESGLAESFIKENGEYAESAHAFLFNWSLGTGLESGVLPISDQLYLIQHNIIQELAEKESCVIVGRCADWILRERADCLNTFFHAEMRFRMDRLLRAYGEKPENPEKFLHDRDAKRKTYYRHYTGRQWGVAQNYHLTADTSVLGIDLCVELVLEAARAAGSAGQ</sequence>
<dbReference type="Proteomes" id="UP000435649">
    <property type="component" value="Unassembled WGS sequence"/>
</dbReference>
<protein>
    <submittedName>
        <fullName evidence="1">Cytidylate kinase-like family protein</fullName>
    </submittedName>
</protein>
<keyword evidence="2" id="KW-1185">Reference proteome</keyword>